<protein>
    <submittedName>
        <fullName evidence="1">Uncharacterized protein</fullName>
    </submittedName>
</protein>
<comment type="caution">
    <text evidence="1">The sequence shown here is derived from an EMBL/GenBank/DDBJ whole genome shotgun (WGS) entry which is preliminary data.</text>
</comment>
<evidence type="ECO:0000313" key="2">
    <source>
        <dbReference type="Proteomes" id="UP001066276"/>
    </source>
</evidence>
<dbReference type="Proteomes" id="UP001066276">
    <property type="component" value="Chromosome 5"/>
</dbReference>
<dbReference type="AlphaFoldDB" id="A0AAV7RIX4"/>
<reference evidence="1" key="1">
    <citation type="journal article" date="2022" name="bioRxiv">
        <title>Sequencing and chromosome-scale assembly of the giantPleurodeles waltlgenome.</title>
        <authorList>
            <person name="Brown T."/>
            <person name="Elewa A."/>
            <person name="Iarovenko S."/>
            <person name="Subramanian E."/>
            <person name="Araus A.J."/>
            <person name="Petzold A."/>
            <person name="Susuki M."/>
            <person name="Suzuki K.-i.T."/>
            <person name="Hayashi T."/>
            <person name="Toyoda A."/>
            <person name="Oliveira C."/>
            <person name="Osipova E."/>
            <person name="Leigh N.D."/>
            <person name="Simon A."/>
            <person name="Yun M.H."/>
        </authorList>
    </citation>
    <scope>NUCLEOTIDE SEQUENCE</scope>
    <source>
        <strain evidence="1">20211129_DDA</strain>
        <tissue evidence="1">Liver</tissue>
    </source>
</reference>
<gene>
    <name evidence="1" type="ORF">NDU88_005564</name>
</gene>
<proteinExistence type="predicted"/>
<organism evidence="1 2">
    <name type="scientific">Pleurodeles waltl</name>
    <name type="common">Iberian ribbed newt</name>
    <dbReference type="NCBI Taxonomy" id="8319"/>
    <lineage>
        <taxon>Eukaryota</taxon>
        <taxon>Metazoa</taxon>
        <taxon>Chordata</taxon>
        <taxon>Craniata</taxon>
        <taxon>Vertebrata</taxon>
        <taxon>Euteleostomi</taxon>
        <taxon>Amphibia</taxon>
        <taxon>Batrachia</taxon>
        <taxon>Caudata</taxon>
        <taxon>Salamandroidea</taxon>
        <taxon>Salamandridae</taxon>
        <taxon>Pleurodelinae</taxon>
        <taxon>Pleurodeles</taxon>
    </lineage>
</organism>
<dbReference type="EMBL" id="JANPWB010000009">
    <property type="protein sequence ID" value="KAJ1152789.1"/>
    <property type="molecule type" value="Genomic_DNA"/>
</dbReference>
<name>A0AAV7RIX4_PLEWA</name>
<evidence type="ECO:0000313" key="1">
    <source>
        <dbReference type="EMBL" id="KAJ1152789.1"/>
    </source>
</evidence>
<keyword evidence="2" id="KW-1185">Reference proteome</keyword>
<sequence>MEPNKVVQALNVLQDEGREDLIKEGVLEEAWVGLRRPKRVSAEGVSAAVAACTSLHRVGKKFRAKSASGRKVARSPQSDVLLEVSGTSFSSGVRRRGVSRFSRRHGASLAWRVAPGGRGSGLNNAVSVGDRMGAQAVIAHACCMYVAASKPNHR</sequence>
<accession>A0AAV7RIX4</accession>